<dbReference type="RefSeq" id="WP_425438765.1">
    <property type="nucleotide sequence ID" value="NZ_FOGZ01000010.1"/>
</dbReference>
<dbReference type="InterPro" id="IPR000522">
    <property type="entry name" value="ABC_transptr_permease_BtuC"/>
</dbReference>
<evidence type="ECO:0000256" key="2">
    <source>
        <dbReference type="ARBA" id="ARBA00007935"/>
    </source>
</evidence>
<dbReference type="STRING" id="64702.SAMN05443377_11015"/>
<dbReference type="GO" id="GO:0033214">
    <property type="term" value="P:siderophore-iron import into cell"/>
    <property type="evidence" value="ECO:0007669"/>
    <property type="project" value="TreeGrafter"/>
</dbReference>
<organism evidence="9 10">
    <name type="scientific">Propionibacterium cyclohexanicum</name>
    <dbReference type="NCBI Taxonomy" id="64702"/>
    <lineage>
        <taxon>Bacteria</taxon>
        <taxon>Bacillati</taxon>
        <taxon>Actinomycetota</taxon>
        <taxon>Actinomycetes</taxon>
        <taxon>Propionibacteriales</taxon>
        <taxon>Propionibacteriaceae</taxon>
        <taxon>Propionibacterium</taxon>
    </lineage>
</organism>
<feature type="transmembrane region" description="Helical" evidence="8">
    <location>
        <begin position="20"/>
        <end position="40"/>
    </location>
</feature>
<evidence type="ECO:0000313" key="9">
    <source>
        <dbReference type="EMBL" id="SER77511.1"/>
    </source>
</evidence>
<evidence type="ECO:0000256" key="6">
    <source>
        <dbReference type="ARBA" id="ARBA00022989"/>
    </source>
</evidence>
<feature type="transmembrane region" description="Helical" evidence="8">
    <location>
        <begin position="108"/>
        <end position="128"/>
    </location>
</feature>
<sequence length="356" mass="35670">MTSRPSAPDAAPAARRLPAGPLACALGALLALSIVLSLGFGANMLPLDQVVAGLRQGLGGPATSPTAHLIVWQLRLPRTLLAVIVGAGLAIAGASIQTLAQNPLADPYLLGVSSGASVGATAVIAGGLGALGGRLALTGGALVGALAASVLVFGVAQLQGGLTPLRLVLTGTILSSAFSSLSSCLIFVSGNQQAAQAVLFWLLGTLSGAQWSNLLLPAIVTLVLGIVLYSLSGWLDALANGAQVAIALGVPVTQLRIALFVIQAVLVGVLVASSGGIGFVGLVMPHLARLLVGGRHRVLFPIAALIGAVFMVWVDVITRILVAPVEIPASVVTGLIGAPIFLVLLGRRTYEFGSGS</sequence>
<dbReference type="InterPro" id="IPR037294">
    <property type="entry name" value="ABC_BtuC-like"/>
</dbReference>
<evidence type="ECO:0000256" key="3">
    <source>
        <dbReference type="ARBA" id="ARBA00022448"/>
    </source>
</evidence>
<feature type="transmembrane region" description="Helical" evidence="8">
    <location>
        <begin position="257"/>
        <end position="286"/>
    </location>
</feature>
<dbReference type="EMBL" id="FOGZ01000010">
    <property type="protein sequence ID" value="SER77511.1"/>
    <property type="molecule type" value="Genomic_DNA"/>
</dbReference>
<name>A0A1H9RXM7_9ACTN</name>
<keyword evidence="3" id="KW-0813">Transport</keyword>
<dbReference type="AlphaFoldDB" id="A0A1H9RXM7"/>
<keyword evidence="5 8" id="KW-0812">Transmembrane</keyword>
<keyword evidence="4" id="KW-1003">Cell membrane</keyword>
<evidence type="ECO:0000256" key="8">
    <source>
        <dbReference type="SAM" id="Phobius"/>
    </source>
</evidence>
<comment type="similarity">
    <text evidence="2">Belongs to the binding-protein-dependent transport system permease family. FecCD subfamily.</text>
</comment>
<dbReference type="Gene3D" id="1.10.3470.10">
    <property type="entry name" value="ABC transporter involved in vitamin B12 uptake, BtuC"/>
    <property type="match status" value="1"/>
</dbReference>
<dbReference type="GO" id="GO:0022857">
    <property type="term" value="F:transmembrane transporter activity"/>
    <property type="evidence" value="ECO:0007669"/>
    <property type="project" value="InterPro"/>
</dbReference>
<dbReference type="Pfam" id="PF01032">
    <property type="entry name" value="FecCD"/>
    <property type="match status" value="1"/>
</dbReference>
<keyword evidence="6 8" id="KW-1133">Transmembrane helix</keyword>
<feature type="transmembrane region" description="Helical" evidence="8">
    <location>
        <begin position="79"/>
        <end position="96"/>
    </location>
</feature>
<dbReference type="PANTHER" id="PTHR30472:SF67">
    <property type="entry name" value="PERMEASE OF ABC TRANSPORTER-RELATED"/>
    <property type="match status" value="1"/>
</dbReference>
<dbReference type="CDD" id="cd06550">
    <property type="entry name" value="TM_ABC_iron-siderophores_like"/>
    <property type="match status" value="1"/>
</dbReference>
<dbReference type="PANTHER" id="PTHR30472">
    <property type="entry name" value="FERRIC ENTEROBACTIN TRANSPORT SYSTEM PERMEASE PROTEIN"/>
    <property type="match status" value="1"/>
</dbReference>
<dbReference type="GO" id="GO:0005886">
    <property type="term" value="C:plasma membrane"/>
    <property type="evidence" value="ECO:0007669"/>
    <property type="project" value="UniProtKB-SubCell"/>
</dbReference>
<feature type="transmembrane region" description="Helical" evidence="8">
    <location>
        <begin position="135"/>
        <end position="155"/>
    </location>
</feature>
<evidence type="ECO:0000256" key="7">
    <source>
        <dbReference type="ARBA" id="ARBA00023136"/>
    </source>
</evidence>
<dbReference type="FunFam" id="1.10.3470.10:FF:000001">
    <property type="entry name" value="Vitamin B12 ABC transporter permease BtuC"/>
    <property type="match status" value="1"/>
</dbReference>
<reference evidence="9 10" key="1">
    <citation type="submission" date="2016-10" db="EMBL/GenBank/DDBJ databases">
        <authorList>
            <person name="de Groot N.N."/>
        </authorList>
    </citation>
    <scope>NUCLEOTIDE SEQUENCE [LARGE SCALE GENOMIC DNA]</scope>
    <source>
        <strain evidence="9 10">DSM 16859</strain>
    </source>
</reference>
<feature type="transmembrane region" description="Helical" evidence="8">
    <location>
        <begin position="298"/>
        <end position="321"/>
    </location>
</feature>
<gene>
    <name evidence="9" type="ORF">SAMN05443377_11015</name>
</gene>
<feature type="transmembrane region" description="Helical" evidence="8">
    <location>
        <begin position="327"/>
        <end position="346"/>
    </location>
</feature>
<proteinExistence type="inferred from homology"/>
<feature type="transmembrane region" description="Helical" evidence="8">
    <location>
        <begin position="167"/>
        <end position="188"/>
    </location>
</feature>
<accession>A0A1H9RXM7</accession>
<keyword evidence="10" id="KW-1185">Reference proteome</keyword>
<keyword evidence="7 8" id="KW-0472">Membrane</keyword>
<comment type="subcellular location">
    <subcellularLocation>
        <location evidence="1">Cell membrane</location>
        <topology evidence="1">Multi-pass membrane protein</topology>
    </subcellularLocation>
</comment>
<evidence type="ECO:0000313" key="10">
    <source>
        <dbReference type="Proteomes" id="UP000198815"/>
    </source>
</evidence>
<evidence type="ECO:0000256" key="1">
    <source>
        <dbReference type="ARBA" id="ARBA00004651"/>
    </source>
</evidence>
<feature type="transmembrane region" description="Helical" evidence="8">
    <location>
        <begin position="200"/>
        <end position="229"/>
    </location>
</feature>
<dbReference type="Proteomes" id="UP000198815">
    <property type="component" value="Unassembled WGS sequence"/>
</dbReference>
<evidence type="ECO:0000256" key="5">
    <source>
        <dbReference type="ARBA" id="ARBA00022692"/>
    </source>
</evidence>
<evidence type="ECO:0000256" key="4">
    <source>
        <dbReference type="ARBA" id="ARBA00022475"/>
    </source>
</evidence>
<protein>
    <submittedName>
        <fullName evidence="9">Iron complex transport system permease protein</fullName>
    </submittedName>
</protein>
<dbReference type="SUPFAM" id="SSF81345">
    <property type="entry name" value="ABC transporter involved in vitamin B12 uptake, BtuC"/>
    <property type="match status" value="1"/>
</dbReference>